<evidence type="ECO:0000313" key="9">
    <source>
        <dbReference type="Proteomes" id="UP000070186"/>
    </source>
</evidence>
<proteinExistence type="predicted"/>
<reference evidence="8 9" key="1">
    <citation type="submission" date="2015-12" db="EMBL/GenBank/DDBJ databases">
        <title>Nitrous oxide reduction kinetics distinguish bacteria harboring typical versus atypical NosZ.</title>
        <authorList>
            <person name="Yoon S."/>
            <person name="Nissen S."/>
            <person name="Park D."/>
            <person name="Sanford R.A."/>
            <person name="Loeffler F.E."/>
        </authorList>
    </citation>
    <scope>NUCLEOTIDE SEQUENCE [LARGE SCALE GENOMIC DNA]</scope>
    <source>
        <strain evidence="8 9">ATCC BAA-841</strain>
    </source>
</reference>
<dbReference type="SUPFAM" id="SSF53649">
    <property type="entry name" value="Alkaline phosphatase-like"/>
    <property type="match status" value="1"/>
</dbReference>
<keyword evidence="4 6" id="KW-1133">Transmembrane helix</keyword>
<organism evidence="8 9">
    <name type="scientific">Dechloromonas denitrificans</name>
    <dbReference type="NCBI Taxonomy" id="281362"/>
    <lineage>
        <taxon>Bacteria</taxon>
        <taxon>Pseudomonadati</taxon>
        <taxon>Pseudomonadota</taxon>
        <taxon>Betaproteobacteria</taxon>
        <taxon>Rhodocyclales</taxon>
        <taxon>Azonexaceae</taxon>
        <taxon>Dechloromonas</taxon>
    </lineage>
</organism>
<evidence type="ECO:0000256" key="3">
    <source>
        <dbReference type="ARBA" id="ARBA00022692"/>
    </source>
</evidence>
<dbReference type="GO" id="GO:0005886">
    <property type="term" value="C:plasma membrane"/>
    <property type="evidence" value="ECO:0007669"/>
    <property type="project" value="UniProtKB-SubCell"/>
</dbReference>
<feature type="transmembrane region" description="Helical" evidence="6">
    <location>
        <begin position="89"/>
        <end position="108"/>
    </location>
</feature>
<dbReference type="CDD" id="cd16015">
    <property type="entry name" value="LTA_synthase"/>
    <property type="match status" value="1"/>
</dbReference>
<keyword evidence="3 6" id="KW-0812">Transmembrane</keyword>
<keyword evidence="9" id="KW-1185">Reference proteome</keyword>
<name>A0A133XGM6_9RHOO</name>
<dbReference type="InterPro" id="IPR050448">
    <property type="entry name" value="OpgB/LTA_synthase_biosynth"/>
</dbReference>
<dbReference type="Pfam" id="PF00884">
    <property type="entry name" value="Sulfatase"/>
    <property type="match status" value="1"/>
</dbReference>
<sequence>MKRFSGLNGNALRVWGLTALLALGVFFVTRLVLLAHAVVFSEQPAGGLLGAVALGLLRDLPAAAVVASPWALFELLGKPSWRARLRWPLLAIYVFTLCFVAVSETIFWDEFSVRFNFIALDYLVFTTEVIGNIRESYPVGQIVGALALLSALLVWLLKRPLHSAVARSVPRRSQFGWVLSLVVLVWVVAYKMAPPEFSSSNFANELADNGWRSFLWAARQNKLDYRQFYATRPDAEVISDLQRLSGHARVSATHDAVQKVAYKSGFPGGKQPNVVVVMMESMSAEYMATFGNTENLTPSLDKLAGEGMLFTHLYAAGTRTVRGLEALSAALPPLPGKSVVRWPDITNLNTLGASLAERGWAPHFLYGGYGMFDNMNGYFGAQGYKVTDRTGFKDGLVEFENVWGVADEHLFDQVLLEIDRETATGKPFFGHVMTASNHVPFTYPSGRIDIPSPGKRAGGVKYADYAVGRFIEMAKQKPWFDNTIFVFVADHCASSAGKAKIPVHRYHIPAIVYAPKMISPQRVDTLASQIDLVPTLLAMLGLEKDDHFVGRNILQVPPEEGRALLSTYQNLGYLKGDVMTVLQPRRKIETFRISADGKDAQPMATDPKLAEEAIAYFQGAALLMERHGNDGRH</sequence>
<evidence type="ECO:0000256" key="2">
    <source>
        <dbReference type="ARBA" id="ARBA00022475"/>
    </source>
</evidence>
<comment type="caution">
    <text evidence="8">The sequence shown here is derived from an EMBL/GenBank/DDBJ whole genome shotgun (WGS) entry which is preliminary data.</text>
</comment>
<feature type="transmembrane region" description="Helical" evidence="6">
    <location>
        <begin position="139"/>
        <end position="157"/>
    </location>
</feature>
<dbReference type="RefSeq" id="WP_066883392.1">
    <property type="nucleotide sequence ID" value="NZ_LODL01000021.1"/>
</dbReference>
<keyword evidence="5 6" id="KW-0472">Membrane</keyword>
<feature type="domain" description="Sulfatase N-terminal" evidence="7">
    <location>
        <begin position="272"/>
        <end position="541"/>
    </location>
</feature>
<evidence type="ECO:0000313" key="8">
    <source>
        <dbReference type="EMBL" id="KXB30100.1"/>
    </source>
</evidence>
<dbReference type="Gene3D" id="3.30.1120.80">
    <property type="match status" value="1"/>
</dbReference>
<gene>
    <name evidence="8" type="ORF">AT959_12030</name>
</gene>
<feature type="transmembrane region" description="Helical" evidence="6">
    <location>
        <begin position="60"/>
        <end position="77"/>
    </location>
</feature>
<dbReference type="InterPro" id="IPR000917">
    <property type="entry name" value="Sulfatase_N"/>
</dbReference>
<dbReference type="Gene3D" id="3.40.720.10">
    <property type="entry name" value="Alkaline Phosphatase, subunit A"/>
    <property type="match status" value="1"/>
</dbReference>
<feature type="transmembrane region" description="Helical" evidence="6">
    <location>
        <begin position="12"/>
        <end position="40"/>
    </location>
</feature>
<evidence type="ECO:0000256" key="5">
    <source>
        <dbReference type="ARBA" id="ARBA00023136"/>
    </source>
</evidence>
<dbReference type="AlphaFoldDB" id="A0A133XGM6"/>
<dbReference type="PANTHER" id="PTHR47371">
    <property type="entry name" value="LIPOTEICHOIC ACID SYNTHASE"/>
    <property type="match status" value="1"/>
</dbReference>
<evidence type="ECO:0000259" key="7">
    <source>
        <dbReference type="Pfam" id="PF00884"/>
    </source>
</evidence>
<evidence type="ECO:0000256" key="1">
    <source>
        <dbReference type="ARBA" id="ARBA00004651"/>
    </source>
</evidence>
<protein>
    <recommendedName>
        <fullName evidence="7">Sulfatase N-terminal domain-containing protein</fullName>
    </recommendedName>
</protein>
<dbReference type="EMBL" id="LODL01000021">
    <property type="protein sequence ID" value="KXB30100.1"/>
    <property type="molecule type" value="Genomic_DNA"/>
</dbReference>
<dbReference type="InterPro" id="IPR017850">
    <property type="entry name" value="Alkaline_phosphatase_core_sf"/>
</dbReference>
<dbReference type="Proteomes" id="UP000070186">
    <property type="component" value="Unassembled WGS sequence"/>
</dbReference>
<evidence type="ECO:0000256" key="6">
    <source>
        <dbReference type="SAM" id="Phobius"/>
    </source>
</evidence>
<keyword evidence="2" id="KW-1003">Cell membrane</keyword>
<accession>A0A133XGM6</accession>
<dbReference type="PANTHER" id="PTHR47371:SF3">
    <property type="entry name" value="PHOSPHOGLYCEROL TRANSFERASE I"/>
    <property type="match status" value="1"/>
</dbReference>
<feature type="transmembrane region" description="Helical" evidence="6">
    <location>
        <begin position="177"/>
        <end position="193"/>
    </location>
</feature>
<comment type="subcellular location">
    <subcellularLocation>
        <location evidence="1">Cell membrane</location>
        <topology evidence="1">Multi-pass membrane protein</topology>
    </subcellularLocation>
</comment>
<dbReference type="STRING" id="281362.AT959_12030"/>
<evidence type="ECO:0000256" key="4">
    <source>
        <dbReference type="ARBA" id="ARBA00022989"/>
    </source>
</evidence>